<gene>
    <name evidence="2" type="ORF">ElyMa_003766800</name>
</gene>
<dbReference type="AlphaFoldDB" id="A0AAV4F946"/>
<proteinExistence type="predicted"/>
<sequence length="91" mass="10384">MPSLFAILSQRCQRWLGHVCRMEDSRIPKVFLYGELASGSRLTGRPTLRFKDVCKKDLKTCGIQPPELDSQTGSLKPHRMTDKDKGEYEIS</sequence>
<dbReference type="EMBL" id="BMAT01007723">
    <property type="protein sequence ID" value="GFR69794.1"/>
    <property type="molecule type" value="Genomic_DNA"/>
</dbReference>
<evidence type="ECO:0000256" key="1">
    <source>
        <dbReference type="SAM" id="MobiDB-lite"/>
    </source>
</evidence>
<comment type="caution">
    <text evidence="2">The sequence shown here is derived from an EMBL/GenBank/DDBJ whole genome shotgun (WGS) entry which is preliminary data.</text>
</comment>
<feature type="region of interest" description="Disordered" evidence="1">
    <location>
        <begin position="64"/>
        <end position="91"/>
    </location>
</feature>
<protein>
    <submittedName>
        <fullName evidence="2">Uncharacterized protein</fullName>
    </submittedName>
</protein>
<organism evidence="2 3">
    <name type="scientific">Elysia marginata</name>
    <dbReference type="NCBI Taxonomy" id="1093978"/>
    <lineage>
        <taxon>Eukaryota</taxon>
        <taxon>Metazoa</taxon>
        <taxon>Spiralia</taxon>
        <taxon>Lophotrochozoa</taxon>
        <taxon>Mollusca</taxon>
        <taxon>Gastropoda</taxon>
        <taxon>Heterobranchia</taxon>
        <taxon>Euthyneura</taxon>
        <taxon>Panpulmonata</taxon>
        <taxon>Sacoglossa</taxon>
        <taxon>Placobranchoidea</taxon>
        <taxon>Plakobranchidae</taxon>
        <taxon>Elysia</taxon>
    </lineage>
</organism>
<evidence type="ECO:0000313" key="2">
    <source>
        <dbReference type="EMBL" id="GFR69794.1"/>
    </source>
</evidence>
<evidence type="ECO:0000313" key="3">
    <source>
        <dbReference type="Proteomes" id="UP000762676"/>
    </source>
</evidence>
<reference evidence="2 3" key="1">
    <citation type="journal article" date="2021" name="Elife">
        <title>Chloroplast acquisition without the gene transfer in kleptoplastic sea slugs, Plakobranchus ocellatus.</title>
        <authorList>
            <person name="Maeda T."/>
            <person name="Takahashi S."/>
            <person name="Yoshida T."/>
            <person name="Shimamura S."/>
            <person name="Takaki Y."/>
            <person name="Nagai Y."/>
            <person name="Toyoda A."/>
            <person name="Suzuki Y."/>
            <person name="Arimoto A."/>
            <person name="Ishii H."/>
            <person name="Satoh N."/>
            <person name="Nishiyama T."/>
            <person name="Hasebe M."/>
            <person name="Maruyama T."/>
            <person name="Minagawa J."/>
            <person name="Obokata J."/>
            <person name="Shigenobu S."/>
        </authorList>
    </citation>
    <scope>NUCLEOTIDE SEQUENCE [LARGE SCALE GENOMIC DNA]</scope>
</reference>
<feature type="compositionally biased region" description="Basic and acidic residues" evidence="1">
    <location>
        <begin position="79"/>
        <end position="91"/>
    </location>
</feature>
<keyword evidence="3" id="KW-1185">Reference proteome</keyword>
<accession>A0AAV4F946</accession>
<name>A0AAV4F946_9GAST</name>
<dbReference type="Proteomes" id="UP000762676">
    <property type="component" value="Unassembled WGS sequence"/>
</dbReference>